<proteinExistence type="predicted"/>
<dbReference type="InterPro" id="IPR011598">
    <property type="entry name" value="bHLH_dom"/>
</dbReference>
<keyword evidence="9" id="KW-1185">Reference proteome</keyword>
<evidence type="ECO:0000256" key="1">
    <source>
        <dbReference type="ARBA" id="ARBA00004123"/>
    </source>
</evidence>
<dbReference type="PROSITE" id="PS50888">
    <property type="entry name" value="BHLH"/>
    <property type="match status" value="1"/>
</dbReference>
<evidence type="ECO:0000313" key="9">
    <source>
        <dbReference type="Proteomes" id="UP001642360"/>
    </source>
</evidence>
<protein>
    <recommendedName>
        <fullName evidence="7">BHLH domain-containing protein</fullName>
    </recommendedName>
</protein>
<evidence type="ECO:0000256" key="6">
    <source>
        <dbReference type="SAM" id="MobiDB-lite"/>
    </source>
</evidence>
<feature type="domain" description="BHLH" evidence="7">
    <location>
        <begin position="196"/>
        <end position="245"/>
    </location>
</feature>
<reference evidence="8 9" key="1">
    <citation type="submission" date="2024-02" db="EMBL/GenBank/DDBJ databases">
        <authorList>
            <person name="Vignale AGUSTIN F."/>
            <person name="Sosa J E."/>
            <person name="Modenutti C."/>
        </authorList>
    </citation>
    <scope>NUCLEOTIDE SEQUENCE [LARGE SCALE GENOMIC DNA]</scope>
</reference>
<accession>A0ABC8SW05</accession>
<comment type="caution">
    <text evidence="8">The sequence shown here is derived from an EMBL/GenBank/DDBJ whole genome shotgun (WGS) entry which is preliminary data.</text>
</comment>
<sequence length="336" mass="37928">MEREFGNEFSPAFNVDNTSIDGMYSGMSFQTLLSVNPEKILFPSLDNALYTSLEYPYGATTSTISDPVTFGFSSEAFPTMNADDQKLKSVGFIQDSQLNNGDFAAEESSTEPPFNFILKTEPFDFISHSDSSFRQLPYHPGSLEELQDDFAIAESSNKRATSLSLPQIDLDTLNSIIRNFQMSNNFGPYKPVAEPTRRPPSSALARQRRQRISEKTRCLQKVLPWDKKMDMATMLEEAYKYVHFLQAQIRVLQSMPCDSLSFETRNPINVSAFGGILAKLNRQQLLEVLVNSPVAQTAMYSQGCCVYSIEQLVLLKKIAQRKALYQQMFYDPSLLP</sequence>
<dbReference type="Proteomes" id="UP001642360">
    <property type="component" value="Unassembled WGS sequence"/>
</dbReference>
<keyword evidence="5" id="KW-0539">Nucleus</keyword>
<dbReference type="GO" id="GO:0003677">
    <property type="term" value="F:DNA binding"/>
    <property type="evidence" value="ECO:0007669"/>
    <property type="project" value="UniProtKB-KW"/>
</dbReference>
<gene>
    <name evidence="8" type="ORF">ILEXP_LOCUS30167</name>
</gene>
<evidence type="ECO:0000256" key="2">
    <source>
        <dbReference type="ARBA" id="ARBA00023015"/>
    </source>
</evidence>
<dbReference type="InterPro" id="IPR045843">
    <property type="entry name" value="IND-like"/>
</dbReference>
<dbReference type="AlphaFoldDB" id="A0ABC8SW05"/>
<evidence type="ECO:0000256" key="5">
    <source>
        <dbReference type="ARBA" id="ARBA00023242"/>
    </source>
</evidence>
<evidence type="ECO:0000256" key="3">
    <source>
        <dbReference type="ARBA" id="ARBA00023125"/>
    </source>
</evidence>
<dbReference type="SMART" id="SM00353">
    <property type="entry name" value="HLH"/>
    <property type="match status" value="1"/>
</dbReference>
<evidence type="ECO:0000313" key="8">
    <source>
        <dbReference type="EMBL" id="CAK9161369.1"/>
    </source>
</evidence>
<dbReference type="Pfam" id="PF00010">
    <property type="entry name" value="HLH"/>
    <property type="match status" value="1"/>
</dbReference>
<name>A0ABC8SW05_9AQUA</name>
<evidence type="ECO:0000259" key="7">
    <source>
        <dbReference type="PROSITE" id="PS50888"/>
    </source>
</evidence>
<dbReference type="PANTHER" id="PTHR45914">
    <property type="entry name" value="TRANSCRIPTION FACTOR HEC3-RELATED"/>
    <property type="match status" value="1"/>
</dbReference>
<dbReference type="PANTHER" id="PTHR45914:SF24">
    <property type="entry name" value="BHLH DOMAIN-CONTAINING PROTEIN"/>
    <property type="match status" value="1"/>
</dbReference>
<dbReference type="EMBL" id="CAUOFW020003669">
    <property type="protein sequence ID" value="CAK9161369.1"/>
    <property type="molecule type" value="Genomic_DNA"/>
</dbReference>
<keyword evidence="4" id="KW-0804">Transcription</keyword>
<dbReference type="InterPro" id="IPR036638">
    <property type="entry name" value="HLH_DNA-bd_sf"/>
</dbReference>
<dbReference type="SUPFAM" id="SSF47459">
    <property type="entry name" value="HLH, helix-loop-helix DNA-binding domain"/>
    <property type="match status" value="1"/>
</dbReference>
<feature type="region of interest" description="Disordered" evidence="6">
    <location>
        <begin position="188"/>
        <end position="211"/>
    </location>
</feature>
<evidence type="ECO:0000256" key="4">
    <source>
        <dbReference type="ARBA" id="ARBA00023163"/>
    </source>
</evidence>
<keyword evidence="2" id="KW-0805">Transcription regulation</keyword>
<dbReference type="GO" id="GO:0005634">
    <property type="term" value="C:nucleus"/>
    <property type="evidence" value="ECO:0007669"/>
    <property type="project" value="UniProtKB-SubCell"/>
</dbReference>
<dbReference type="Gene3D" id="4.10.280.10">
    <property type="entry name" value="Helix-loop-helix DNA-binding domain"/>
    <property type="match status" value="1"/>
</dbReference>
<keyword evidence="3" id="KW-0238">DNA-binding</keyword>
<organism evidence="8 9">
    <name type="scientific">Ilex paraguariensis</name>
    <name type="common">yerba mate</name>
    <dbReference type="NCBI Taxonomy" id="185542"/>
    <lineage>
        <taxon>Eukaryota</taxon>
        <taxon>Viridiplantae</taxon>
        <taxon>Streptophyta</taxon>
        <taxon>Embryophyta</taxon>
        <taxon>Tracheophyta</taxon>
        <taxon>Spermatophyta</taxon>
        <taxon>Magnoliopsida</taxon>
        <taxon>eudicotyledons</taxon>
        <taxon>Gunneridae</taxon>
        <taxon>Pentapetalae</taxon>
        <taxon>asterids</taxon>
        <taxon>campanulids</taxon>
        <taxon>Aquifoliales</taxon>
        <taxon>Aquifoliaceae</taxon>
        <taxon>Ilex</taxon>
    </lineage>
</organism>
<comment type="subcellular location">
    <subcellularLocation>
        <location evidence="1">Nucleus</location>
    </subcellularLocation>
</comment>